<reference evidence="7 8" key="1">
    <citation type="submission" date="2012-04" db="EMBL/GenBank/DDBJ databases">
        <title>The Genome Sequence of Saprolegnia declina VS20.</title>
        <authorList>
            <consortium name="The Broad Institute Genome Sequencing Platform"/>
            <person name="Russ C."/>
            <person name="Nusbaum C."/>
            <person name="Tyler B."/>
            <person name="van West P."/>
            <person name="Dieguez-Uribeondo J."/>
            <person name="de Bruijn I."/>
            <person name="Tripathy S."/>
            <person name="Jiang R."/>
            <person name="Young S.K."/>
            <person name="Zeng Q."/>
            <person name="Gargeya S."/>
            <person name="Fitzgerald M."/>
            <person name="Haas B."/>
            <person name="Abouelleil A."/>
            <person name="Alvarado L."/>
            <person name="Arachchi H.M."/>
            <person name="Berlin A."/>
            <person name="Chapman S.B."/>
            <person name="Goldberg J."/>
            <person name="Griggs A."/>
            <person name="Gujja S."/>
            <person name="Hansen M."/>
            <person name="Howarth C."/>
            <person name="Imamovic A."/>
            <person name="Larimer J."/>
            <person name="McCowen C."/>
            <person name="Montmayeur A."/>
            <person name="Murphy C."/>
            <person name="Neiman D."/>
            <person name="Pearson M."/>
            <person name="Priest M."/>
            <person name="Roberts A."/>
            <person name="Saif S."/>
            <person name="Shea T."/>
            <person name="Sisk P."/>
            <person name="Sykes S."/>
            <person name="Wortman J."/>
            <person name="Nusbaum C."/>
            <person name="Birren B."/>
        </authorList>
    </citation>
    <scope>NUCLEOTIDE SEQUENCE [LARGE SCALE GENOMIC DNA]</scope>
    <source>
        <strain evidence="7 8">VS20</strain>
    </source>
</reference>
<evidence type="ECO:0000256" key="3">
    <source>
        <dbReference type="ARBA" id="ARBA00022525"/>
    </source>
</evidence>
<proteinExistence type="inferred from homology"/>
<evidence type="ECO:0008006" key="9">
    <source>
        <dbReference type="Google" id="ProtNLM"/>
    </source>
</evidence>
<evidence type="ECO:0000256" key="6">
    <source>
        <dbReference type="SAM" id="SignalP"/>
    </source>
</evidence>
<dbReference type="GO" id="GO:0005576">
    <property type="term" value="C:extracellular region"/>
    <property type="evidence" value="ECO:0007669"/>
    <property type="project" value="UniProtKB-SubCell"/>
</dbReference>
<feature type="signal peptide" evidence="6">
    <location>
        <begin position="1"/>
        <end position="19"/>
    </location>
</feature>
<protein>
    <recommendedName>
        <fullName evidence="9">Secreted protein</fullName>
    </recommendedName>
</protein>
<dbReference type="SUPFAM" id="SSF48647">
    <property type="entry name" value="Fungal elicitin"/>
    <property type="match status" value="1"/>
</dbReference>
<dbReference type="Pfam" id="PF00964">
    <property type="entry name" value="Elicitin"/>
    <property type="match status" value="1"/>
</dbReference>
<keyword evidence="4" id="KW-0928">Hypersensitive response elicitation</keyword>
<evidence type="ECO:0000313" key="7">
    <source>
        <dbReference type="EMBL" id="EQC26134.1"/>
    </source>
</evidence>
<dbReference type="InParanoid" id="T0PL72"/>
<feature type="chain" id="PRO_5004582386" description="Secreted protein" evidence="6">
    <location>
        <begin position="20"/>
        <end position="215"/>
    </location>
</feature>
<comment type="similarity">
    <text evidence="2">Belongs to the elicitin family.</text>
</comment>
<organism evidence="7 8">
    <name type="scientific">Saprolegnia diclina (strain VS20)</name>
    <dbReference type="NCBI Taxonomy" id="1156394"/>
    <lineage>
        <taxon>Eukaryota</taxon>
        <taxon>Sar</taxon>
        <taxon>Stramenopiles</taxon>
        <taxon>Oomycota</taxon>
        <taxon>Saprolegniomycetes</taxon>
        <taxon>Saprolegniales</taxon>
        <taxon>Saprolegniaceae</taxon>
        <taxon>Saprolegnia</taxon>
    </lineage>
</organism>
<dbReference type="VEuPathDB" id="FungiDB:SDRG_16025"/>
<evidence type="ECO:0000256" key="5">
    <source>
        <dbReference type="ARBA" id="ARBA00023157"/>
    </source>
</evidence>
<dbReference type="InterPro" id="IPR036470">
    <property type="entry name" value="Elicitin_sf"/>
</dbReference>
<keyword evidence="6" id="KW-0732">Signal</keyword>
<comment type="subcellular location">
    <subcellularLocation>
        <location evidence="1">Secreted</location>
    </subcellularLocation>
</comment>
<dbReference type="Gene3D" id="1.10.239.10">
    <property type="entry name" value="Elicitin domain"/>
    <property type="match status" value="1"/>
</dbReference>
<gene>
    <name evidence="7" type="ORF">SDRG_16025</name>
</gene>
<dbReference type="OMA" id="QMSYSGC"/>
<name>T0PL72_SAPDV</name>
<keyword evidence="3" id="KW-0964">Secreted</keyword>
<accession>T0PL72</accession>
<evidence type="ECO:0000256" key="1">
    <source>
        <dbReference type="ARBA" id="ARBA00004613"/>
    </source>
</evidence>
<dbReference type="GO" id="GO:0052040">
    <property type="term" value="P:symbiont-mediated perturbation of host programmed cell death"/>
    <property type="evidence" value="ECO:0007669"/>
    <property type="project" value="UniProtKB-KW"/>
</dbReference>
<keyword evidence="8" id="KW-1185">Reference proteome</keyword>
<keyword evidence="5" id="KW-1015">Disulfide bond</keyword>
<dbReference type="InterPro" id="IPR002200">
    <property type="entry name" value="Elicitin"/>
</dbReference>
<dbReference type="GeneID" id="19956752"/>
<dbReference type="RefSeq" id="XP_008620436.1">
    <property type="nucleotide sequence ID" value="XM_008622214.1"/>
</dbReference>
<evidence type="ECO:0000256" key="2">
    <source>
        <dbReference type="ARBA" id="ARBA00009544"/>
    </source>
</evidence>
<dbReference type="Proteomes" id="UP000030762">
    <property type="component" value="Unassembled WGS sequence"/>
</dbReference>
<dbReference type="OrthoDB" id="78191at2759"/>
<evidence type="ECO:0000313" key="8">
    <source>
        <dbReference type="Proteomes" id="UP000030762"/>
    </source>
</evidence>
<sequence>MMKLALVAMSVASAAAALAAPCTTTDLSPVTTYLAAQMSYSGCKKASGVNLVDFFTTTAVPAKDDVIAFQSSLDCKDLYDRFQAVLGPTCSLWGVNYADARVLSFNALTAIKANAALPSNAPNTTTLPVTVPVTTTPPVANVTTLPVTTKPATTKPSSGSMSGNMTEEPVITLAPTPVPTFATIKKVTPTPAPSSAVGVAVSAASLAVAAAHWML</sequence>
<dbReference type="EMBL" id="JH767241">
    <property type="protein sequence ID" value="EQC26134.1"/>
    <property type="molecule type" value="Genomic_DNA"/>
</dbReference>
<dbReference type="AlphaFoldDB" id="T0PL72"/>
<evidence type="ECO:0000256" key="4">
    <source>
        <dbReference type="ARBA" id="ARBA00022978"/>
    </source>
</evidence>